<organism evidence="1 2">
    <name type="scientific">Mugilogobius chulae</name>
    <name type="common">yellowstripe goby</name>
    <dbReference type="NCBI Taxonomy" id="88201"/>
    <lineage>
        <taxon>Eukaryota</taxon>
        <taxon>Metazoa</taxon>
        <taxon>Chordata</taxon>
        <taxon>Craniata</taxon>
        <taxon>Vertebrata</taxon>
        <taxon>Euteleostomi</taxon>
        <taxon>Actinopterygii</taxon>
        <taxon>Neopterygii</taxon>
        <taxon>Teleostei</taxon>
        <taxon>Neoteleostei</taxon>
        <taxon>Acanthomorphata</taxon>
        <taxon>Gobiaria</taxon>
        <taxon>Gobiiformes</taxon>
        <taxon>Gobioidei</taxon>
        <taxon>Gobiidae</taxon>
        <taxon>Gobionellinae</taxon>
        <taxon>Mugilogobius</taxon>
    </lineage>
</organism>
<sequence>MRPLLLTSLSSAQLFVPPPLPEESLWVSATDKPQVRPSSVLCVSHRSPSDVTAAANGAGFLSPHRQWFRKSLYLGTAPPYVQPTWTARVSPSYRLNSRMKSLAFEGPPSAN</sequence>
<reference evidence="2" key="1">
    <citation type="submission" date="2024-04" db="EMBL/GenBank/DDBJ databases">
        <title>Salinicola lusitanus LLJ914,a marine bacterium isolated from the Okinawa Trough.</title>
        <authorList>
            <person name="Li J."/>
        </authorList>
    </citation>
    <scope>NUCLEOTIDE SEQUENCE [LARGE SCALE GENOMIC DNA]</scope>
</reference>
<accession>A0AAW0N8W8</accession>
<evidence type="ECO:0000313" key="1">
    <source>
        <dbReference type="EMBL" id="KAK7891545.1"/>
    </source>
</evidence>
<comment type="caution">
    <text evidence="1">The sequence shown here is derived from an EMBL/GenBank/DDBJ whole genome shotgun (WGS) entry which is preliminary data.</text>
</comment>
<dbReference type="AlphaFoldDB" id="A0AAW0N8W8"/>
<gene>
    <name evidence="1" type="ORF">WMY93_023508</name>
</gene>
<proteinExistence type="predicted"/>
<name>A0AAW0N8W8_9GOBI</name>
<dbReference type="Proteomes" id="UP001460270">
    <property type="component" value="Unassembled WGS sequence"/>
</dbReference>
<evidence type="ECO:0008006" key="3">
    <source>
        <dbReference type="Google" id="ProtNLM"/>
    </source>
</evidence>
<keyword evidence="2" id="KW-1185">Reference proteome</keyword>
<protein>
    <recommendedName>
        <fullName evidence="3">Secreted protein</fullName>
    </recommendedName>
</protein>
<dbReference type="EMBL" id="JBBPFD010000017">
    <property type="protein sequence ID" value="KAK7891545.1"/>
    <property type="molecule type" value="Genomic_DNA"/>
</dbReference>
<evidence type="ECO:0000313" key="2">
    <source>
        <dbReference type="Proteomes" id="UP001460270"/>
    </source>
</evidence>